<reference evidence="2" key="1">
    <citation type="journal article" date="2019" name="Int. J. Syst. Evol. Microbiol.">
        <title>The Global Catalogue of Microorganisms (GCM) 10K type strain sequencing project: providing services to taxonomists for standard genome sequencing and annotation.</title>
        <authorList>
            <consortium name="The Broad Institute Genomics Platform"/>
            <consortium name="The Broad Institute Genome Sequencing Center for Infectious Disease"/>
            <person name="Wu L."/>
            <person name="Ma J."/>
        </authorList>
    </citation>
    <scope>NUCLEOTIDE SEQUENCE [LARGE SCALE GENOMIC DNA]</scope>
    <source>
        <strain evidence="2">CCUG 2113</strain>
    </source>
</reference>
<keyword evidence="2" id="KW-1185">Reference proteome</keyword>
<sequence length="43" mass="4915">MLWRLLGLQRLLDELFDAPGWPSFDLPSPDGWTHYEDAAAAQD</sequence>
<evidence type="ECO:0000313" key="1">
    <source>
        <dbReference type="EMBL" id="MFC3936552.1"/>
    </source>
</evidence>
<gene>
    <name evidence="1" type="ORF">ACFOW3_18190</name>
</gene>
<accession>A0ABV8DDZ7</accession>
<evidence type="ECO:0000313" key="2">
    <source>
        <dbReference type="Proteomes" id="UP001595693"/>
    </source>
</evidence>
<name>A0ABV8DDZ7_9BURK</name>
<dbReference type="RefSeq" id="WP_255354175.1">
    <property type="nucleotide sequence ID" value="NZ_CP183985.1"/>
</dbReference>
<organism evidence="1 2">
    <name type="scientific">Acidovorax facilis</name>
    <dbReference type="NCBI Taxonomy" id="12917"/>
    <lineage>
        <taxon>Bacteria</taxon>
        <taxon>Pseudomonadati</taxon>
        <taxon>Pseudomonadota</taxon>
        <taxon>Betaproteobacteria</taxon>
        <taxon>Burkholderiales</taxon>
        <taxon>Comamonadaceae</taxon>
        <taxon>Acidovorax</taxon>
    </lineage>
</organism>
<protein>
    <submittedName>
        <fullName evidence="1">Uncharacterized protein</fullName>
    </submittedName>
</protein>
<dbReference type="EMBL" id="JBHSAJ010000054">
    <property type="protein sequence ID" value="MFC3936552.1"/>
    <property type="molecule type" value="Genomic_DNA"/>
</dbReference>
<dbReference type="Proteomes" id="UP001595693">
    <property type="component" value="Unassembled WGS sequence"/>
</dbReference>
<comment type="caution">
    <text evidence="1">The sequence shown here is derived from an EMBL/GenBank/DDBJ whole genome shotgun (WGS) entry which is preliminary data.</text>
</comment>
<proteinExistence type="predicted"/>